<dbReference type="PANTHER" id="PTHR11384:SF59">
    <property type="entry name" value="LYSOSOMAL COBALAMIN TRANSPORTER ABCD4"/>
    <property type="match status" value="1"/>
</dbReference>
<evidence type="ECO:0000256" key="3">
    <source>
        <dbReference type="ARBA" id="ARBA00022475"/>
    </source>
</evidence>
<keyword evidence="3" id="KW-1003">Cell membrane</keyword>
<evidence type="ECO:0000313" key="13">
    <source>
        <dbReference type="Proteomes" id="UP000295129"/>
    </source>
</evidence>
<evidence type="ECO:0000256" key="5">
    <source>
        <dbReference type="ARBA" id="ARBA00022741"/>
    </source>
</evidence>
<comment type="subcellular location">
    <subcellularLocation>
        <location evidence="1">Cell membrane</location>
        <topology evidence="1">Multi-pass membrane protein</topology>
    </subcellularLocation>
</comment>
<dbReference type="OrthoDB" id="9810134at2"/>
<name>A0A4R6DFX3_9RHOO</name>
<evidence type="ECO:0000256" key="2">
    <source>
        <dbReference type="ARBA" id="ARBA00022448"/>
    </source>
</evidence>
<feature type="transmembrane region" description="Helical" evidence="9">
    <location>
        <begin position="186"/>
        <end position="208"/>
    </location>
</feature>
<dbReference type="CDD" id="cd03223">
    <property type="entry name" value="ABCD_peroxisomal_ALDP"/>
    <property type="match status" value="1"/>
</dbReference>
<dbReference type="GO" id="GO:0005886">
    <property type="term" value="C:plasma membrane"/>
    <property type="evidence" value="ECO:0007669"/>
    <property type="project" value="UniProtKB-SubCell"/>
</dbReference>
<organism evidence="12 13">
    <name type="scientific">Azoarcus indigens</name>
    <dbReference type="NCBI Taxonomy" id="29545"/>
    <lineage>
        <taxon>Bacteria</taxon>
        <taxon>Pseudomonadati</taxon>
        <taxon>Pseudomonadota</taxon>
        <taxon>Betaproteobacteria</taxon>
        <taxon>Rhodocyclales</taxon>
        <taxon>Zoogloeaceae</taxon>
        <taxon>Azoarcus</taxon>
    </lineage>
</organism>
<dbReference type="RefSeq" id="WP_133595185.1">
    <property type="nucleotide sequence ID" value="NZ_SNVV01000039.1"/>
</dbReference>
<dbReference type="PROSITE" id="PS50893">
    <property type="entry name" value="ABC_TRANSPORTER_2"/>
    <property type="match status" value="1"/>
</dbReference>
<evidence type="ECO:0000256" key="9">
    <source>
        <dbReference type="SAM" id="Phobius"/>
    </source>
</evidence>
<dbReference type="Proteomes" id="UP000295129">
    <property type="component" value="Unassembled WGS sequence"/>
</dbReference>
<keyword evidence="13" id="KW-1185">Reference proteome</keyword>
<feature type="domain" description="ABC transporter" evidence="10">
    <location>
        <begin position="391"/>
        <end position="593"/>
    </location>
</feature>
<dbReference type="InterPro" id="IPR003593">
    <property type="entry name" value="AAA+_ATPase"/>
</dbReference>
<comment type="caution">
    <text evidence="12">The sequence shown here is derived from an EMBL/GenBank/DDBJ whole genome shotgun (WGS) entry which is preliminary data.</text>
</comment>
<dbReference type="SMART" id="SM00382">
    <property type="entry name" value="AAA"/>
    <property type="match status" value="1"/>
</dbReference>
<dbReference type="SUPFAM" id="SSF90123">
    <property type="entry name" value="ABC transporter transmembrane region"/>
    <property type="match status" value="1"/>
</dbReference>
<evidence type="ECO:0000259" key="11">
    <source>
        <dbReference type="PROSITE" id="PS50929"/>
    </source>
</evidence>
<feature type="transmembrane region" description="Helical" evidence="9">
    <location>
        <begin position="12"/>
        <end position="35"/>
    </location>
</feature>
<dbReference type="Gene3D" id="1.20.1560.10">
    <property type="entry name" value="ABC transporter type 1, transmembrane domain"/>
    <property type="match status" value="1"/>
</dbReference>
<feature type="domain" description="ABC transmembrane type-1" evidence="11">
    <location>
        <begin position="62"/>
        <end position="358"/>
    </location>
</feature>
<dbReference type="PANTHER" id="PTHR11384">
    <property type="entry name" value="ATP-BINDING CASSETTE, SUB-FAMILY D MEMBER"/>
    <property type="match status" value="1"/>
</dbReference>
<protein>
    <submittedName>
        <fullName evidence="12">Putative ATP-binding cassette transporter</fullName>
    </submittedName>
</protein>
<keyword evidence="8 9" id="KW-0472">Membrane</keyword>
<dbReference type="InterPro" id="IPR050835">
    <property type="entry name" value="ABC_transporter_sub-D"/>
</dbReference>
<dbReference type="InterPro" id="IPR011527">
    <property type="entry name" value="ABC1_TM_dom"/>
</dbReference>
<dbReference type="GO" id="GO:0005524">
    <property type="term" value="F:ATP binding"/>
    <property type="evidence" value="ECO:0007669"/>
    <property type="project" value="UniProtKB-KW"/>
</dbReference>
<keyword evidence="5" id="KW-0547">Nucleotide-binding</keyword>
<dbReference type="SUPFAM" id="SSF52540">
    <property type="entry name" value="P-loop containing nucleoside triphosphate hydrolases"/>
    <property type="match status" value="1"/>
</dbReference>
<dbReference type="Gene3D" id="3.40.50.300">
    <property type="entry name" value="P-loop containing nucleotide triphosphate hydrolases"/>
    <property type="match status" value="1"/>
</dbReference>
<dbReference type="EMBL" id="SNVV01000039">
    <property type="protein sequence ID" value="TDN43521.1"/>
    <property type="molecule type" value="Genomic_DNA"/>
</dbReference>
<feature type="transmembrane region" description="Helical" evidence="9">
    <location>
        <begin position="97"/>
        <end position="122"/>
    </location>
</feature>
<sequence length="593" mass="66119">MDWSNELIDSLTWLAISFPLCLVGLAAVLAGLARYTAWGRQVRRLAWPYFRPGRSWVPLAWLALIVLFTLLSVRMNVLFSYWYNGFYSAMQALDATAFWFMLGVFGVLATLHVLRALLAFYLRQAFMIRWRVWLTEALMARWLDKQAYYRTHHVAHAIDNPDQRVQQDVDSFVTSSLTLSMGLLDAVVSLFSFTLILWTLSGALAVFGVEVPRAMVFLVYIYVIVATVFAVRIGRPLVGLSFLNERFNASFRYALIRLREYGESIAFFRGEAVERKTLAGRFADVIANSWAIVFRSLKFQGFNLTVSQIAVVFPFIVQAPRLLSKEITLGDVIQTAQAFGQVEEALSFLRTSYDEFASYRAVLDRLTGFLDAVEEAGQLPVLAPTPTQGRLSLQGLSVRKPTGEALISDLDLQLQAGDALLIRGPSGIGKTTLLRALAGLWPYVEGSVGRPVEGAALFLPQKPYLPLGSLRTALYYPEPPAEDGRAEGVLRLCQLANLIGRLDEQADWGRILSLGEQQRLAIARALLVQPEIVFLDEASSAMDEGLEHAMYGLLRDSLPNTIIVSVGHRSSLGAFHTRTLELLGEGRWRLMPG</sequence>
<gene>
    <name evidence="12" type="ORF">C7389_1396</name>
</gene>
<dbReference type="InterPro" id="IPR003439">
    <property type="entry name" value="ABC_transporter-like_ATP-bd"/>
</dbReference>
<dbReference type="Pfam" id="PF06472">
    <property type="entry name" value="ABC_membrane_2"/>
    <property type="match status" value="1"/>
</dbReference>
<dbReference type="InterPro" id="IPR036640">
    <property type="entry name" value="ABC1_TM_sf"/>
</dbReference>
<evidence type="ECO:0000256" key="1">
    <source>
        <dbReference type="ARBA" id="ARBA00004651"/>
    </source>
</evidence>
<reference evidence="12 13" key="1">
    <citation type="submission" date="2019-03" db="EMBL/GenBank/DDBJ databases">
        <title>Genomic Encyclopedia of Type Strains, Phase IV (KMG-IV): sequencing the most valuable type-strain genomes for metagenomic binning, comparative biology and taxonomic classification.</title>
        <authorList>
            <person name="Goeker M."/>
        </authorList>
    </citation>
    <scope>NUCLEOTIDE SEQUENCE [LARGE SCALE GENOMIC DNA]</scope>
    <source>
        <strain evidence="12 13">DSM 12121</strain>
    </source>
</reference>
<dbReference type="InterPro" id="IPR027417">
    <property type="entry name" value="P-loop_NTPase"/>
</dbReference>
<dbReference type="PROSITE" id="PS50929">
    <property type="entry name" value="ABC_TM1F"/>
    <property type="match status" value="1"/>
</dbReference>
<evidence type="ECO:0000313" key="12">
    <source>
        <dbReference type="EMBL" id="TDN43521.1"/>
    </source>
</evidence>
<evidence type="ECO:0000256" key="7">
    <source>
        <dbReference type="ARBA" id="ARBA00022989"/>
    </source>
</evidence>
<dbReference type="PROSITE" id="PS00211">
    <property type="entry name" value="ABC_TRANSPORTER_1"/>
    <property type="match status" value="1"/>
</dbReference>
<keyword evidence="6 12" id="KW-0067">ATP-binding</keyword>
<dbReference type="GO" id="GO:0016887">
    <property type="term" value="F:ATP hydrolysis activity"/>
    <property type="evidence" value="ECO:0007669"/>
    <property type="project" value="InterPro"/>
</dbReference>
<accession>A0A4R6DFX3</accession>
<dbReference type="InterPro" id="IPR017871">
    <property type="entry name" value="ABC_transporter-like_CS"/>
</dbReference>
<dbReference type="AlphaFoldDB" id="A0A4R6DFX3"/>
<evidence type="ECO:0000256" key="4">
    <source>
        <dbReference type="ARBA" id="ARBA00022692"/>
    </source>
</evidence>
<keyword evidence="7 9" id="KW-1133">Transmembrane helix</keyword>
<keyword evidence="2" id="KW-0813">Transport</keyword>
<evidence type="ECO:0000259" key="10">
    <source>
        <dbReference type="PROSITE" id="PS50893"/>
    </source>
</evidence>
<evidence type="ECO:0000256" key="8">
    <source>
        <dbReference type="ARBA" id="ARBA00023136"/>
    </source>
</evidence>
<dbReference type="Pfam" id="PF00005">
    <property type="entry name" value="ABC_tran"/>
    <property type="match status" value="1"/>
</dbReference>
<proteinExistence type="predicted"/>
<dbReference type="GO" id="GO:0140359">
    <property type="term" value="F:ABC-type transporter activity"/>
    <property type="evidence" value="ECO:0007669"/>
    <property type="project" value="InterPro"/>
</dbReference>
<evidence type="ECO:0000256" key="6">
    <source>
        <dbReference type="ARBA" id="ARBA00022840"/>
    </source>
</evidence>
<feature type="transmembrane region" description="Helical" evidence="9">
    <location>
        <begin position="56"/>
        <end position="77"/>
    </location>
</feature>
<feature type="transmembrane region" description="Helical" evidence="9">
    <location>
        <begin position="214"/>
        <end position="233"/>
    </location>
</feature>
<keyword evidence="4 9" id="KW-0812">Transmembrane</keyword>